<evidence type="ECO:0000259" key="1">
    <source>
        <dbReference type="PROSITE" id="PS51670"/>
    </source>
</evidence>
<proteinExistence type="predicted"/>
<dbReference type="Gene3D" id="3.40.710.10">
    <property type="entry name" value="DD-peptidase/beta-lactamase superfamily"/>
    <property type="match status" value="1"/>
</dbReference>
<feature type="domain" description="ShKT" evidence="1">
    <location>
        <begin position="213"/>
        <end position="247"/>
    </location>
</feature>
<dbReference type="SUPFAM" id="SSF56601">
    <property type="entry name" value="beta-lactamase/transpeptidase-like"/>
    <property type="match status" value="1"/>
</dbReference>
<dbReference type="InterPro" id="IPR012338">
    <property type="entry name" value="Beta-lactam/transpept-like"/>
</dbReference>
<dbReference type="Pfam" id="PF01549">
    <property type="entry name" value="ShK"/>
    <property type="match status" value="2"/>
</dbReference>
<dbReference type="Proteomes" id="UP000751190">
    <property type="component" value="Unassembled WGS sequence"/>
</dbReference>
<organism evidence="2 3">
    <name type="scientific">Diacronema lutheri</name>
    <name type="common">Unicellular marine alga</name>
    <name type="synonym">Monochrysis lutheri</name>
    <dbReference type="NCBI Taxonomy" id="2081491"/>
    <lineage>
        <taxon>Eukaryota</taxon>
        <taxon>Haptista</taxon>
        <taxon>Haptophyta</taxon>
        <taxon>Pavlovophyceae</taxon>
        <taxon>Pavlovales</taxon>
        <taxon>Pavlovaceae</taxon>
        <taxon>Diacronema</taxon>
    </lineage>
</organism>
<dbReference type="SMART" id="SM00254">
    <property type="entry name" value="ShKT"/>
    <property type="match status" value="2"/>
</dbReference>
<sequence>MADAEFGALAASMDRIFAPCTHTSMRAFRADPRALGPTFVECGSRGRPAALRRAYGAWPRGGERAAVPLRSVSQTFAAVALLADGAGARCASARAGGARVRHAADWRNASVLELLSMSARAFDNGVNSAWRNLSHAADHNGLPTPCDSADSPLARGPLAASVRSCLEQLVLPTYDRAPACAGLGLRDARERLAARALARALVRTAARARDVTCADAHGECCKWARSGECARNRKYMLESCAAACGLCAGVGACDASHGCADADEHCDAWAAAGECTANAQYMAGSCARACGLCGAVGAAVGAARGASVRFEYAPHGPSGRHALTRRAVDPPVGFLPKLRSNGCLTARWCYAPAPTHERAPLGAWEAWAPARPYTRVQVSNALFGSARDMGRLARMLLARGELDGVRVLSRASVELMLGSARAAATAGVLPTECMAMTAFGLGIGWCSDHTAADAGAGALGGTDDCRAPDWYGWAGSYGSRFALMHTLPRAAADARWA</sequence>
<comment type="caution">
    <text evidence="2">The sequence shown here is derived from an EMBL/GenBank/DDBJ whole genome shotgun (WGS) entry which is preliminary data.</text>
</comment>
<protein>
    <recommendedName>
        <fullName evidence="1">ShKT domain-containing protein</fullName>
    </recommendedName>
</protein>
<reference evidence="2" key="1">
    <citation type="submission" date="2021-05" db="EMBL/GenBank/DDBJ databases">
        <title>The genome of the haptophyte Pavlova lutheri (Diacronema luteri, Pavlovales) - a model for lipid biosynthesis in eukaryotic algae.</title>
        <authorList>
            <person name="Hulatt C.J."/>
            <person name="Posewitz M.C."/>
        </authorList>
    </citation>
    <scope>NUCLEOTIDE SEQUENCE</scope>
    <source>
        <strain evidence="2">NIVA-4/92</strain>
    </source>
</reference>
<feature type="domain" description="ShKT" evidence="1">
    <location>
        <begin position="259"/>
        <end position="293"/>
    </location>
</feature>
<evidence type="ECO:0000313" key="3">
    <source>
        <dbReference type="Proteomes" id="UP000751190"/>
    </source>
</evidence>
<dbReference type="InterPro" id="IPR003582">
    <property type="entry name" value="ShKT_dom"/>
</dbReference>
<dbReference type="EMBL" id="JAGTXO010000008">
    <property type="protein sequence ID" value="KAG8466471.1"/>
    <property type="molecule type" value="Genomic_DNA"/>
</dbReference>
<dbReference type="PROSITE" id="PS51670">
    <property type="entry name" value="SHKT"/>
    <property type="match status" value="2"/>
</dbReference>
<gene>
    <name evidence="2" type="ORF">KFE25_002227</name>
</gene>
<keyword evidence="3" id="KW-1185">Reference proteome</keyword>
<evidence type="ECO:0000313" key="2">
    <source>
        <dbReference type="EMBL" id="KAG8466471.1"/>
    </source>
</evidence>
<dbReference type="AlphaFoldDB" id="A0A8J5XM12"/>
<dbReference type="OrthoDB" id="10644361at2759"/>
<accession>A0A8J5XM12</accession>
<name>A0A8J5XM12_DIALT</name>